<dbReference type="GO" id="GO:0005811">
    <property type="term" value="C:lipid droplet"/>
    <property type="evidence" value="ECO:0007669"/>
    <property type="project" value="UniProtKB-SubCell"/>
</dbReference>
<dbReference type="Pfam" id="PF01457">
    <property type="entry name" value="Peptidase_M8"/>
    <property type="match status" value="2"/>
</dbReference>
<evidence type="ECO:0000256" key="11">
    <source>
        <dbReference type="ARBA" id="ARBA00022801"/>
    </source>
</evidence>
<evidence type="ECO:0000256" key="4">
    <source>
        <dbReference type="ARBA" id="ARBA00005860"/>
    </source>
</evidence>
<evidence type="ECO:0000256" key="5">
    <source>
        <dbReference type="ARBA" id="ARBA00022490"/>
    </source>
</evidence>
<evidence type="ECO:0000256" key="17">
    <source>
        <dbReference type="PIRSR" id="PIRSR601577-2"/>
    </source>
</evidence>
<dbReference type="Proteomes" id="UP000053584">
    <property type="component" value="Unassembled WGS sequence"/>
</dbReference>
<keyword evidence="8" id="KW-0551">Lipid droplet</keyword>
<evidence type="ECO:0000256" key="13">
    <source>
        <dbReference type="ARBA" id="ARBA00023049"/>
    </source>
</evidence>
<feature type="binding site" evidence="17">
    <location>
        <position position="311"/>
    </location>
    <ligand>
        <name>Zn(2+)</name>
        <dbReference type="ChEBI" id="CHEBI:29105"/>
        <note>catalytic</note>
    </ligand>
</feature>
<evidence type="ECO:0000256" key="3">
    <source>
        <dbReference type="ARBA" id="ARBA00004502"/>
    </source>
</evidence>
<evidence type="ECO:0000256" key="6">
    <source>
        <dbReference type="ARBA" id="ARBA00022618"/>
    </source>
</evidence>
<dbReference type="GO" id="GO:0016020">
    <property type="term" value="C:membrane"/>
    <property type="evidence" value="ECO:0007669"/>
    <property type="project" value="InterPro"/>
</dbReference>
<evidence type="ECO:0000256" key="15">
    <source>
        <dbReference type="ARBA" id="ARBA00039717"/>
    </source>
</evidence>
<evidence type="ECO:0000256" key="2">
    <source>
        <dbReference type="ARBA" id="ARBA00004496"/>
    </source>
</evidence>
<evidence type="ECO:0000313" key="21">
    <source>
        <dbReference type="Proteomes" id="UP000053584"/>
    </source>
</evidence>
<dbReference type="GO" id="GO:0051301">
    <property type="term" value="P:cell division"/>
    <property type="evidence" value="ECO:0007669"/>
    <property type="project" value="UniProtKB-KW"/>
</dbReference>
<keyword evidence="6" id="KW-0132">Cell division</keyword>
<comment type="similarity">
    <text evidence="4 18">Belongs to the peptidase M8 family.</text>
</comment>
<feature type="active site" evidence="16">
    <location>
        <position position="206"/>
    </location>
</feature>
<name>A0A093HLD0_STRCA</name>
<comment type="subcellular location">
    <subcellularLocation>
        <location evidence="2">Cytoplasm</location>
    </subcellularLocation>
    <subcellularLocation>
        <location evidence="3">Lipid droplet</location>
    </subcellularLocation>
</comment>
<evidence type="ECO:0000256" key="16">
    <source>
        <dbReference type="PIRSR" id="PIRSR601577-1"/>
    </source>
</evidence>
<dbReference type="EMBL" id="KL206458">
    <property type="protein sequence ID" value="KFV82541.1"/>
    <property type="molecule type" value="Genomic_DNA"/>
</dbReference>
<accession>A0A093HLD0</accession>
<dbReference type="AlphaFoldDB" id="A0A093HLD0"/>
<gene>
    <name evidence="20" type="ORF">N308_08234</name>
</gene>
<feature type="binding site" evidence="17">
    <location>
        <position position="205"/>
    </location>
    <ligand>
        <name>Zn(2+)</name>
        <dbReference type="ChEBI" id="CHEBI:29105"/>
        <note>catalytic</note>
    </ligand>
</feature>
<organism evidence="20 21">
    <name type="scientific">Struthio camelus australis</name>
    <dbReference type="NCBI Taxonomy" id="441894"/>
    <lineage>
        <taxon>Eukaryota</taxon>
        <taxon>Metazoa</taxon>
        <taxon>Chordata</taxon>
        <taxon>Craniata</taxon>
        <taxon>Vertebrata</taxon>
        <taxon>Euteleostomi</taxon>
        <taxon>Archelosauria</taxon>
        <taxon>Archosauria</taxon>
        <taxon>Dinosauria</taxon>
        <taxon>Saurischia</taxon>
        <taxon>Theropoda</taxon>
        <taxon>Coelurosauria</taxon>
        <taxon>Aves</taxon>
        <taxon>Palaeognathae</taxon>
        <taxon>Struthioniformes</taxon>
        <taxon>Struthionidae</taxon>
        <taxon>Struthio</taxon>
    </lineage>
</organism>
<evidence type="ECO:0000256" key="1">
    <source>
        <dbReference type="ARBA" id="ARBA00002657"/>
    </source>
</evidence>
<evidence type="ECO:0000256" key="9">
    <source>
        <dbReference type="ARBA" id="ARBA00022723"/>
    </source>
</evidence>
<keyword evidence="14" id="KW-0131">Cell cycle</keyword>
<dbReference type="FunFam" id="3.90.132.10:FF:000001">
    <property type="entry name" value="leishmanolysin-like peptidase isoform X2"/>
    <property type="match status" value="1"/>
</dbReference>
<dbReference type="FunFam" id="3.10.170.20:FF:000002">
    <property type="entry name" value="Leishmanolysin like peptidase"/>
    <property type="match status" value="1"/>
</dbReference>
<keyword evidence="5" id="KW-0963">Cytoplasm</keyword>
<evidence type="ECO:0000256" key="18">
    <source>
        <dbReference type="RuleBase" id="RU366077"/>
    </source>
</evidence>
<sequence>QVVYQVPLRENHVWKRNVDQQLRIKIMYDRSVEDLLPEKRHLIKNKLFPQAISYLEKTFQVRKSTGTILLSRQCATNQYLRKKADPHRYCRGACADQTRCGPVIVPEKHLQQCRVCNENEWHCGPIGLPDQEGVRDADFVLYVSALTTERCGHENIIAYAAYCQLEAEMDRQVFTMPIAGYANLCPNMISTQAQEFVGMLSTVKHEIIHALGFSAGLFAFYRDDDGKPLTARSMDGLPPFNESLGLYEWSNKVMLKAVRLWDIRGGKMLRHAVYLLITPRVVEEARKHFNCPILEGMELENQGGMGTELNHWEKRLLENEAMTGSHTQNRVFSRITLALMEDTGRQLISPYCDTLRSNPLQLTCRQDQRAVAVCNLQKFPKPLPQEYQYFDNLNGVPAEDLPYYGGSVEIADYCPFSQEFSWHLSGEFQRSSDCRILENQPDPTKNYGAEKYGPNSVCLIQKSAFVMEQCRRKLSYPDWGSGCYQVSCSLQGLHVWVKDTAYLCSHSGQVLSVSIQMNGWVHVGNLICPACWDFCDFCPPERDPPASNLTRVAPIDLCSCSSGLVVTLWLLMANLIPLLTGFFLC</sequence>
<dbReference type="EC" id="3.4.24.-" evidence="18"/>
<keyword evidence="12 17" id="KW-0862">Zinc</keyword>
<keyword evidence="11 18" id="KW-0378">Hydrolase</keyword>
<dbReference type="GO" id="GO:0005737">
    <property type="term" value="C:cytoplasm"/>
    <property type="evidence" value="ECO:0007669"/>
    <property type="project" value="UniProtKB-SubCell"/>
</dbReference>
<feature type="non-terminal residue" evidence="20">
    <location>
        <position position="585"/>
    </location>
</feature>
<keyword evidence="21" id="KW-1185">Reference proteome</keyword>
<keyword evidence="19" id="KW-0472">Membrane</keyword>
<dbReference type="STRING" id="441894.ENSSCUP00000018655"/>
<dbReference type="InterPro" id="IPR001577">
    <property type="entry name" value="Peptidase_M8"/>
</dbReference>
<reference evidence="20 21" key="1">
    <citation type="submission" date="2014-04" db="EMBL/GenBank/DDBJ databases">
        <title>Genome evolution of avian class.</title>
        <authorList>
            <person name="Zhang G."/>
            <person name="Li C."/>
        </authorList>
    </citation>
    <scope>NUCLEOTIDE SEQUENCE [LARGE SCALE GENOMIC DNA]</scope>
    <source>
        <strain evidence="20">BGI_N308</strain>
    </source>
</reference>
<evidence type="ECO:0000256" key="12">
    <source>
        <dbReference type="ARBA" id="ARBA00022833"/>
    </source>
</evidence>
<keyword evidence="9 17" id="KW-0479">Metal-binding</keyword>
<feature type="transmembrane region" description="Helical" evidence="19">
    <location>
        <begin position="564"/>
        <end position="584"/>
    </location>
</feature>
<dbReference type="Gene3D" id="3.90.132.10">
    <property type="entry name" value="Leishmanolysin , domain 2"/>
    <property type="match status" value="1"/>
</dbReference>
<keyword evidence="19" id="KW-0812">Transmembrane</keyword>
<dbReference type="GO" id="GO:0006508">
    <property type="term" value="P:proteolysis"/>
    <property type="evidence" value="ECO:0007669"/>
    <property type="project" value="UniProtKB-KW"/>
</dbReference>
<dbReference type="GO" id="GO:0046872">
    <property type="term" value="F:metal ion binding"/>
    <property type="evidence" value="ECO:0007669"/>
    <property type="project" value="UniProtKB-KW"/>
</dbReference>
<proteinExistence type="inferred from homology"/>
<dbReference type="MEROPS" id="M08.003"/>
<dbReference type="FunFam" id="2.10.55.10:FF:000001">
    <property type="entry name" value="Leishmanolysin like peptidase"/>
    <property type="match status" value="1"/>
</dbReference>
<evidence type="ECO:0000256" key="14">
    <source>
        <dbReference type="ARBA" id="ARBA00023306"/>
    </source>
</evidence>
<feature type="non-terminal residue" evidence="20">
    <location>
        <position position="1"/>
    </location>
</feature>
<evidence type="ECO:0000256" key="10">
    <source>
        <dbReference type="ARBA" id="ARBA00022776"/>
    </source>
</evidence>
<dbReference type="GO" id="GO:0007155">
    <property type="term" value="P:cell adhesion"/>
    <property type="evidence" value="ECO:0007669"/>
    <property type="project" value="InterPro"/>
</dbReference>
<evidence type="ECO:0000256" key="19">
    <source>
        <dbReference type="SAM" id="Phobius"/>
    </source>
</evidence>
<keyword evidence="13 17" id="KW-0482">Metalloprotease</keyword>
<comment type="function">
    <text evidence="1">Metalloprotease.</text>
</comment>
<protein>
    <recommendedName>
        <fullName evidence="15 18">Leishmanolysin-like peptidase</fullName>
        <ecNumber evidence="18">3.4.24.-</ecNumber>
    </recommendedName>
</protein>
<evidence type="ECO:0000313" key="20">
    <source>
        <dbReference type="EMBL" id="KFV82541.1"/>
    </source>
</evidence>
<feature type="binding site" evidence="17">
    <location>
        <position position="209"/>
    </location>
    <ligand>
        <name>Zn(2+)</name>
        <dbReference type="ChEBI" id="CHEBI:29105"/>
        <note>catalytic</note>
    </ligand>
</feature>
<evidence type="ECO:0000256" key="7">
    <source>
        <dbReference type="ARBA" id="ARBA00022670"/>
    </source>
</evidence>
<dbReference type="Gene3D" id="3.10.170.20">
    <property type="match status" value="1"/>
</dbReference>
<dbReference type="PANTHER" id="PTHR10942">
    <property type="entry name" value="LEISHMANOLYSIN-LIKE PEPTIDASE"/>
    <property type="match status" value="1"/>
</dbReference>
<dbReference type="Gene3D" id="2.10.55.10">
    <property type="entry name" value="Leishmanolysin domain 3"/>
    <property type="match status" value="1"/>
</dbReference>
<comment type="cofactor">
    <cofactor evidence="17 18">
        <name>Zn(2+)</name>
        <dbReference type="ChEBI" id="CHEBI:29105"/>
    </cofactor>
    <text evidence="17 18">Binds 1 zinc ion per subunit.</text>
</comment>
<dbReference type="GO" id="GO:0004222">
    <property type="term" value="F:metalloendopeptidase activity"/>
    <property type="evidence" value="ECO:0007669"/>
    <property type="project" value="UniProtKB-UniRule"/>
</dbReference>
<keyword evidence="19" id="KW-1133">Transmembrane helix</keyword>
<keyword evidence="7 18" id="KW-0645">Protease</keyword>
<keyword evidence="10" id="KW-0498">Mitosis</keyword>
<evidence type="ECO:0000256" key="8">
    <source>
        <dbReference type="ARBA" id="ARBA00022677"/>
    </source>
</evidence>
<dbReference type="PANTHER" id="PTHR10942:SF0">
    <property type="entry name" value="LEISHMANOLYSIN-LIKE PEPTIDASE"/>
    <property type="match status" value="1"/>
</dbReference>
<dbReference type="SUPFAM" id="SSF55486">
    <property type="entry name" value="Metalloproteases ('zincins'), catalytic domain"/>
    <property type="match status" value="1"/>
</dbReference>